<evidence type="ECO:0000313" key="3">
    <source>
        <dbReference type="Proteomes" id="UP000505355"/>
    </source>
</evidence>
<sequence>MTKPLISVIMPAFNAEKHMAESVETVINQTYQNWELIIVNDGSTDSTGAIAQQYALADKRIKLINQQNKKLSAARNTGIKASTGDWIAFLDADDLWVTDKLEKQIDIINTNPDIGLVFSDGYIFNDGDMNTDFPYGAVSGRFTGVQMYKRLYQGNYVPILSVLVKKTHLDKAGWQDEQFVACQDWDYWLRLAGNDVIFYGMPDRLFYYRRHGNNMSNDSNLMDLEKSVVFVKNFNRELFDAPALKNLKSFLNITICKLIGESKIKEALYLISKPDGLWKKMAQNIVRFLINNLKKNANYPVRLAFKTENLFA</sequence>
<dbReference type="InterPro" id="IPR029044">
    <property type="entry name" value="Nucleotide-diphossugar_trans"/>
</dbReference>
<dbReference type="KEGG" id="mmab:HQ865_11925"/>
<dbReference type="EMBL" id="CP054139">
    <property type="protein sequence ID" value="QKJ30434.1"/>
    <property type="molecule type" value="Genomic_DNA"/>
</dbReference>
<dbReference type="GO" id="GO:0016758">
    <property type="term" value="F:hexosyltransferase activity"/>
    <property type="evidence" value="ECO:0007669"/>
    <property type="project" value="UniProtKB-ARBA"/>
</dbReference>
<protein>
    <submittedName>
        <fullName evidence="2">Glycosyltransferase</fullName>
    </submittedName>
</protein>
<dbReference type="SUPFAM" id="SSF53448">
    <property type="entry name" value="Nucleotide-diphospho-sugar transferases"/>
    <property type="match status" value="1"/>
</dbReference>
<organism evidence="2 3">
    <name type="scientific">Mucilaginibacter mali</name>
    <dbReference type="NCBI Taxonomy" id="2740462"/>
    <lineage>
        <taxon>Bacteria</taxon>
        <taxon>Pseudomonadati</taxon>
        <taxon>Bacteroidota</taxon>
        <taxon>Sphingobacteriia</taxon>
        <taxon>Sphingobacteriales</taxon>
        <taxon>Sphingobacteriaceae</taxon>
        <taxon>Mucilaginibacter</taxon>
    </lineage>
</organism>
<evidence type="ECO:0000313" key="2">
    <source>
        <dbReference type="EMBL" id="QKJ30434.1"/>
    </source>
</evidence>
<dbReference type="RefSeq" id="WP_173415109.1">
    <property type="nucleotide sequence ID" value="NZ_CP054139.1"/>
</dbReference>
<keyword evidence="3" id="KW-1185">Reference proteome</keyword>
<dbReference type="PANTHER" id="PTHR22916:SF3">
    <property type="entry name" value="UDP-GLCNAC:BETAGAL BETA-1,3-N-ACETYLGLUCOSAMINYLTRANSFERASE-LIKE PROTEIN 1"/>
    <property type="match status" value="1"/>
</dbReference>
<feature type="domain" description="Glycosyltransferase 2-like" evidence="1">
    <location>
        <begin position="7"/>
        <end position="118"/>
    </location>
</feature>
<dbReference type="PANTHER" id="PTHR22916">
    <property type="entry name" value="GLYCOSYLTRANSFERASE"/>
    <property type="match status" value="1"/>
</dbReference>
<keyword evidence="2" id="KW-0808">Transferase</keyword>
<gene>
    <name evidence="2" type="ORF">HQ865_11925</name>
</gene>
<dbReference type="Pfam" id="PF00535">
    <property type="entry name" value="Glycos_transf_2"/>
    <property type="match status" value="1"/>
</dbReference>
<name>A0A7D4TP28_9SPHI</name>
<dbReference type="Proteomes" id="UP000505355">
    <property type="component" value="Chromosome"/>
</dbReference>
<dbReference type="InterPro" id="IPR001173">
    <property type="entry name" value="Glyco_trans_2-like"/>
</dbReference>
<dbReference type="AlphaFoldDB" id="A0A7D4TP28"/>
<proteinExistence type="predicted"/>
<reference evidence="2 3" key="1">
    <citation type="submission" date="2020-05" db="EMBL/GenBank/DDBJ databases">
        <title>Mucilaginibacter mali sp. nov.</title>
        <authorList>
            <person name="Kim H.S."/>
            <person name="Lee K.C."/>
            <person name="Suh M.K."/>
            <person name="Kim J.-S."/>
            <person name="Han K.-I."/>
            <person name="Eom M.K."/>
            <person name="Shin Y.K."/>
            <person name="Lee J.-S."/>
        </authorList>
    </citation>
    <scope>NUCLEOTIDE SEQUENCE [LARGE SCALE GENOMIC DNA]</scope>
    <source>
        <strain evidence="2 3">G2-14</strain>
    </source>
</reference>
<accession>A0A7D4TP28</accession>
<dbReference type="Gene3D" id="3.90.550.10">
    <property type="entry name" value="Spore Coat Polysaccharide Biosynthesis Protein SpsA, Chain A"/>
    <property type="match status" value="1"/>
</dbReference>
<evidence type="ECO:0000259" key="1">
    <source>
        <dbReference type="Pfam" id="PF00535"/>
    </source>
</evidence>